<dbReference type="InterPro" id="IPR036038">
    <property type="entry name" value="Aminotransferase-like"/>
</dbReference>
<keyword evidence="4" id="KW-0808">Transferase</keyword>
<comment type="similarity">
    <text evidence="2">Belongs to the class-IV pyridoxal-phosphate-dependent aminotransferase family.</text>
</comment>
<name>A0A0D2JID9_9CHLO</name>
<dbReference type="RefSeq" id="XP_013898122.1">
    <property type="nucleotide sequence ID" value="XM_014042668.1"/>
</dbReference>
<evidence type="ECO:0000256" key="3">
    <source>
        <dbReference type="ARBA" id="ARBA00022898"/>
    </source>
</evidence>
<gene>
    <name evidence="4" type="ORF">MNEG_8862</name>
</gene>
<evidence type="ECO:0000256" key="2">
    <source>
        <dbReference type="ARBA" id="ARBA00009320"/>
    </source>
</evidence>
<comment type="cofactor">
    <cofactor evidence="1">
        <name>pyridoxal 5'-phosphate</name>
        <dbReference type="ChEBI" id="CHEBI:597326"/>
    </cofactor>
</comment>
<keyword evidence="5" id="KW-1185">Reference proteome</keyword>
<evidence type="ECO:0000313" key="5">
    <source>
        <dbReference type="Proteomes" id="UP000054498"/>
    </source>
</evidence>
<dbReference type="GO" id="GO:0009081">
    <property type="term" value="P:branched-chain amino acid metabolic process"/>
    <property type="evidence" value="ECO:0007669"/>
    <property type="project" value="InterPro"/>
</dbReference>
<dbReference type="AlphaFoldDB" id="A0A0D2JID9"/>
<dbReference type="OrthoDB" id="409992at2759"/>
<dbReference type="InterPro" id="IPR043131">
    <property type="entry name" value="BCAT-like_N"/>
</dbReference>
<keyword evidence="4" id="KW-0032">Aminotransferase</keyword>
<sequence>MFISEWHDGAWGKGELKPYGPLPMMPSAQVLNYGQAAFEGMKAQRSAKDRIVLFSAARVV</sequence>
<dbReference type="PANTHER" id="PTHR42825">
    <property type="entry name" value="AMINO ACID AMINOTRANSFERASE"/>
    <property type="match status" value="1"/>
</dbReference>
<proteinExistence type="inferred from homology"/>
<evidence type="ECO:0000313" key="4">
    <source>
        <dbReference type="EMBL" id="KIY99102.1"/>
    </source>
</evidence>
<dbReference type="GO" id="GO:0004084">
    <property type="term" value="F:branched-chain-amino-acid transaminase activity"/>
    <property type="evidence" value="ECO:0007669"/>
    <property type="project" value="UniProtKB-EC"/>
</dbReference>
<dbReference type="Gene3D" id="3.30.470.10">
    <property type="match status" value="1"/>
</dbReference>
<keyword evidence="3" id="KW-0663">Pyridoxal phosphate</keyword>
<reference evidence="4 5" key="1">
    <citation type="journal article" date="2013" name="BMC Genomics">
        <title>Reconstruction of the lipid metabolism for the microalga Monoraphidium neglectum from its genome sequence reveals characteristics suitable for biofuel production.</title>
        <authorList>
            <person name="Bogen C."/>
            <person name="Al-Dilaimi A."/>
            <person name="Albersmeier A."/>
            <person name="Wichmann J."/>
            <person name="Grundmann M."/>
            <person name="Rupp O."/>
            <person name="Lauersen K.J."/>
            <person name="Blifernez-Klassen O."/>
            <person name="Kalinowski J."/>
            <person name="Goesmann A."/>
            <person name="Mussgnug J.H."/>
            <person name="Kruse O."/>
        </authorList>
    </citation>
    <scope>NUCLEOTIDE SEQUENCE [LARGE SCALE GENOMIC DNA]</scope>
    <source>
        <strain evidence="4 5">SAG 48.87</strain>
    </source>
</reference>
<evidence type="ECO:0000256" key="1">
    <source>
        <dbReference type="ARBA" id="ARBA00001933"/>
    </source>
</evidence>
<protein>
    <submittedName>
        <fullName evidence="4">Branched-chain amino acid aminotransferase</fullName>
        <ecNumber evidence="4">2.6.1.42</ecNumber>
    </submittedName>
</protein>
<accession>A0A0D2JID9</accession>
<organism evidence="4 5">
    <name type="scientific">Monoraphidium neglectum</name>
    <dbReference type="NCBI Taxonomy" id="145388"/>
    <lineage>
        <taxon>Eukaryota</taxon>
        <taxon>Viridiplantae</taxon>
        <taxon>Chlorophyta</taxon>
        <taxon>core chlorophytes</taxon>
        <taxon>Chlorophyceae</taxon>
        <taxon>CS clade</taxon>
        <taxon>Sphaeropleales</taxon>
        <taxon>Selenastraceae</taxon>
        <taxon>Monoraphidium</taxon>
    </lineage>
</organism>
<dbReference type="SUPFAM" id="SSF56752">
    <property type="entry name" value="D-aminoacid aminotransferase-like PLP-dependent enzymes"/>
    <property type="match status" value="1"/>
</dbReference>
<dbReference type="InterPro" id="IPR005786">
    <property type="entry name" value="B_amino_transII"/>
</dbReference>
<dbReference type="Proteomes" id="UP000054498">
    <property type="component" value="Unassembled WGS sequence"/>
</dbReference>
<dbReference type="PANTHER" id="PTHR42825:SF2">
    <property type="entry name" value="BRANCHED-CHAIN-AMINO-ACID AMINOTRANSFERASE 3, CHLOROPLASTIC-RELATED"/>
    <property type="match status" value="1"/>
</dbReference>
<dbReference type="STRING" id="145388.A0A0D2JID9"/>
<dbReference type="EMBL" id="KK101956">
    <property type="protein sequence ID" value="KIY99102.1"/>
    <property type="molecule type" value="Genomic_DNA"/>
</dbReference>
<dbReference type="EC" id="2.6.1.42" evidence="4"/>
<dbReference type="KEGG" id="mng:MNEG_8862"/>
<dbReference type="GeneID" id="25741737"/>